<dbReference type="SUPFAM" id="SSF57850">
    <property type="entry name" value="RING/U-box"/>
    <property type="match status" value="1"/>
</dbReference>
<evidence type="ECO:0000313" key="5">
    <source>
        <dbReference type="EMBL" id="QHT14405.1"/>
    </source>
</evidence>
<dbReference type="InterPro" id="IPR013083">
    <property type="entry name" value="Znf_RING/FYVE/PHD"/>
</dbReference>
<accession>A0A6C0DFP0</accession>
<keyword evidence="3" id="KW-0862">Zinc</keyword>
<dbReference type="AlphaFoldDB" id="A0A6C0DFP0"/>
<reference evidence="5" key="1">
    <citation type="journal article" date="2020" name="Nature">
        <title>Giant virus diversity and host interactions through global metagenomics.</title>
        <authorList>
            <person name="Schulz F."/>
            <person name="Roux S."/>
            <person name="Paez-Espino D."/>
            <person name="Jungbluth S."/>
            <person name="Walsh D.A."/>
            <person name="Denef V.J."/>
            <person name="McMahon K.D."/>
            <person name="Konstantinidis K.T."/>
            <person name="Eloe-Fadrosh E.A."/>
            <person name="Kyrpides N.C."/>
            <person name="Woyke T."/>
        </authorList>
    </citation>
    <scope>NUCLEOTIDE SEQUENCE</scope>
    <source>
        <strain evidence="5">GVMAG-M-3300023174-137</strain>
    </source>
</reference>
<name>A0A6C0DFP0_9ZZZZ</name>
<sequence length="311" mass="35121">MSSYSPGLHGLSGPNQLFSPADFGDADDLRPTALMFDVIGNGNSTQYTTAVNGVLTKHIDEIKQKVSSIVTIPGGWKRKLREFLAQKNTELLDFLKMTIQSHPTLSRGDLIMKKFGLTTSNQHNVREYILDISGSNAAQSYANHLSTIRTNDGIKDYVQMSRYILDEYRMAGDEALAQEQVLRAKLDIFDKIQSKLSSILDIDTSIKSDALFEATEAYVGSVFEKNQIKDAYKNFIEAYRKFISIRDIVLMSRFIQSVENEPMCGICFKDSVSYTISPCGHTYCQNCLRRQSSTCFICRGNIRDKIRIYFS</sequence>
<evidence type="ECO:0000259" key="4">
    <source>
        <dbReference type="PROSITE" id="PS50089"/>
    </source>
</evidence>
<dbReference type="Gene3D" id="3.30.40.10">
    <property type="entry name" value="Zinc/RING finger domain, C3HC4 (zinc finger)"/>
    <property type="match status" value="1"/>
</dbReference>
<dbReference type="PROSITE" id="PS00518">
    <property type="entry name" value="ZF_RING_1"/>
    <property type="match status" value="1"/>
</dbReference>
<dbReference type="PROSITE" id="PS50089">
    <property type="entry name" value="ZF_RING_2"/>
    <property type="match status" value="1"/>
</dbReference>
<keyword evidence="1" id="KW-0479">Metal-binding</keyword>
<protein>
    <recommendedName>
        <fullName evidence="4">RING-type domain-containing protein</fullName>
    </recommendedName>
</protein>
<keyword evidence="2" id="KW-0863">Zinc-finger</keyword>
<dbReference type="GO" id="GO:0008270">
    <property type="term" value="F:zinc ion binding"/>
    <property type="evidence" value="ECO:0007669"/>
    <property type="project" value="UniProtKB-KW"/>
</dbReference>
<evidence type="ECO:0000256" key="1">
    <source>
        <dbReference type="ARBA" id="ARBA00022723"/>
    </source>
</evidence>
<dbReference type="Pfam" id="PF13920">
    <property type="entry name" value="zf-C3HC4_3"/>
    <property type="match status" value="1"/>
</dbReference>
<evidence type="ECO:0000256" key="3">
    <source>
        <dbReference type="ARBA" id="ARBA00022833"/>
    </source>
</evidence>
<dbReference type="EMBL" id="MN739582">
    <property type="protein sequence ID" value="QHT14405.1"/>
    <property type="molecule type" value="Genomic_DNA"/>
</dbReference>
<dbReference type="InterPro" id="IPR001841">
    <property type="entry name" value="Znf_RING"/>
</dbReference>
<dbReference type="SMART" id="SM00184">
    <property type="entry name" value="RING"/>
    <property type="match status" value="1"/>
</dbReference>
<dbReference type="InterPro" id="IPR017907">
    <property type="entry name" value="Znf_RING_CS"/>
</dbReference>
<organism evidence="5">
    <name type="scientific">viral metagenome</name>
    <dbReference type="NCBI Taxonomy" id="1070528"/>
    <lineage>
        <taxon>unclassified sequences</taxon>
        <taxon>metagenomes</taxon>
        <taxon>organismal metagenomes</taxon>
    </lineage>
</organism>
<feature type="domain" description="RING-type" evidence="4">
    <location>
        <begin position="264"/>
        <end position="299"/>
    </location>
</feature>
<proteinExistence type="predicted"/>
<evidence type="ECO:0000256" key="2">
    <source>
        <dbReference type="ARBA" id="ARBA00022771"/>
    </source>
</evidence>